<dbReference type="Proteomes" id="UP000244810">
    <property type="component" value="Unassembled WGS sequence"/>
</dbReference>
<name>A0A2T7UM00_9RHOB</name>
<sequence>MRFASTETYIATDDLTMAVNAAVVLERPLLVKGEPGTGKTELARQVADSLGLPIIEWNIKSTTRAHQGLYEYDAVSRLRDSQLGDERVHDVRNYIRKGKLWQAFEAGQKVVLLIDEIDKADIEFPNDLLQELDRMEFFVYETGETIKAAVRPIVIITSNNEKELPDAFLRRCFFHFIRFPEPEVLAQIVRVHHPGIKEQLLSTALTQFFELRETPGLKKKPSTSEMLDWLKLLLAEDLGPEDLKREGVNALPKLHGALLKNEQDVHLFERLAFMARRNQGR</sequence>
<dbReference type="SUPFAM" id="SSF52540">
    <property type="entry name" value="P-loop containing nucleoside triphosphate hydrolases"/>
    <property type="match status" value="1"/>
</dbReference>
<dbReference type="SMART" id="SM00382">
    <property type="entry name" value="AAA"/>
    <property type="match status" value="1"/>
</dbReference>
<evidence type="ECO:0000313" key="2">
    <source>
        <dbReference type="EMBL" id="PVE45687.1"/>
    </source>
</evidence>
<dbReference type="RefSeq" id="WP_107751691.1">
    <property type="nucleotide sequence ID" value="NZ_QBKF01000005.1"/>
</dbReference>
<dbReference type="InterPro" id="IPR001270">
    <property type="entry name" value="ClpA/B"/>
</dbReference>
<protein>
    <submittedName>
        <fullName evidence="2">ATP-binding protein</fullName>
    </submittedName>
</protein>
<feature type="domain" description="AAA+ ATPase" evidence="1">
    <location>
        <begin position="25"/>
        <end position="183"/>
    </location>
</feature>
<dbReference type="AlphaFoldDB" id="A0A2T7UM00"/>
<dbReference type="EMBL" id="QDDR01000013">
    <property type="protein sequence ID" value="PVE45687.1"/>
    <property type="molecule type" value="Genomic_DNA"/>
</dbReference>
<dbReference type="GO" id="GO:0016887">
    <property type="term" value="F:ATP hydrolysis activity"/>
    <property type="evidence" value="ECO:0007669"/>
    <property type="project" value="InterPro"/>
</dbReference>
<dbReference type="Gene3D" id="3.40.50.300">
    <property type="entry name" value="P-loop containing nucleotide triphosphate hydrolases"/>
    <property type="match status" value="1"/>
</dbReference>
<accession>A0A2T7UM00</accession>
<organism evidence="2 3">
    <name type="scientific">Pararhodobacter aggregans</name>
    <dbReference type="NCBI Taxonomy" id="404875"/>
    <lineage>
        <taxon>Bacteria</taxon>
        <taxon>Pseudomonadati</taxon>
        <taxon>Pseudomonadota</taxon>
        <taxon>Alphaproteobacteria</taxon>
        <taxon>Rhodobacterales</taxon>
        <taxon>Paracoccaceae</taxon>
        <taxon>Pararhodobacter</taxon>
    </lineage>
</organism>
<dbReference type="CDD" id="cd00009">
    <property type="entry name" value="AAA"/>
    <property type="match status" value="1"/>
</dbReference>
<evidence type="ECO:0000313" key="3">
    <source>
        <dbReference type="Proteomes" id="UP000244810"/>
    </source>
</evidence>
<dbReference type="PANTHER" id="PTHR42759">
    <property type="entry name" value="MOXR FAMILY PROTEIN"/>
    <property type="match status" value="1"/>
</dbReference>
<dbReference type="InterPro" id="IPR003593">
    <property type="entry name" value="AAA+_ATPase"/>
</dbReference>
<dbReference type="InterPro" id="IPR003959">
    <property type="entry name" value="ATPase_AAA_core"/>
</dbReference>
<dbReference type="PANTHER" id="PTHR42759:SF1">
    <property type="entry name" value="MAGNESIUM-CHELATASE SUBUNIT CHLD"/>
    <property type="match status" value="1"/>
</dbReference>
<proteinExistence type="predicted"/>
<dbReference type="InterPro" id="IPR050764">
    <property type="entry name" value="CbbQ/NirQ/NorQ/GpvN"/>
</dbReference>
<keyword evidence="2" id="KW-0067">ATP-binding</keyword>
<reference evidence="2 3" key="1">
    <citation type="journal article" date="2011" name="Syst. Appl. Microbiol.">
        <title>Defluviimonas denitrificans gen. nov., sp. nov., and Pararhodobacter aggregans gen. nov., sp. nov., non-phototrophic Rhodobacteraceae from the biofilter of a marine aquaculture.</title>
        <authorList>
            <person name="Foesel B.U."/>
            <person name="Drake H.L."/>
            <person name="Schramm A."/>
        </authorList>
    </citation>
    <scope>NUCLEOTIDE SEQUENCE [LARGE SCALE GENOMIC DNA]</scope>
    <source>
        <strain evidence="2 3">D1-19</strain>
    </source>
</reference>
<dbReference type="Pfam" id="PF00004">
    <property type="entry name" value="AAA"/>
    <property type="match status" value="1"/>
</dbReference>
<dbReference type="GO" id="GO:0005524">
    <property type="term" value="F:ATP binding"/>
    <property type="evidence" value="ECO:0007669"/>
    <property type="project" value="UniProtKB-KW"/>
</dbReference>
<dbReference type="InterPro" id="IPR027417">
    <property type="entry name" value="P-loop_NTPase"/>
</dbReference>
<evidence type="ECO:0000259" key="1">
    <source>
        <dbReference type="SMART" id="SM00382"/>
    </source>
</evidence>
<keyword evidence="3" id="KW-1185">Reference proteome</keyword>
<keyword evidence="2" id="KW-0547">Nucleotide-binding</keyword>
<comment type="caution">
    <text evidence="2">The sequence shown here is derived from an EMBL/GenBank/DDBJ whole genome shotgun (WGS) entry which is preliminary data.</text>
</comment>
<dbReference type="PRINTS" id="PR00300">
    <property type="entry name" value="CLPPROTEASEA"/>
</dbReference>
<dbReference type="OrthoDB" id="9783370at2"/>
<gene>
    <name evidence="2" type="ORF">DDE23_20745</name>
</gene>